<feature type="transmembrane region" description="Helical" evidence="15">
    <location>
        <begin position="569"/>
        <end position="589"/>
    </location>
</feature>
<evidence type="ECO:0000256" key="5">
    <source>
        <dbReference type="ARBA" id="ARBA00022692"/>
    </source>
</evidence>
<feature type="transmembrane region" description="Helical" evidence="15">
    <location>
        <begin position="320"/>
        <end position="342"/>
    </location>
</feature>
<dbReference type="STRING" id="1188319.OYT1_01060"/>
<evidence type="ECO:0000256" key="1">
    <source>
        <dbReference type="ARBA" id="ARBA00004651"/>
    </source>
</evidence>
<keyword evidence="4 15" id="KW-0410">Iron transport</keyword>
<dbReference type="InterPro" id="IPR030389">
    <property type="entry name" value="G_FEOB_dom"/>
</dbReference>
<accession>A0A2Z6GE83</accession>
<dbReference type="RefSeq" id="WP_062626248.1">
    <property type="nucleotide sequence ID" value="NZ_AP018738.1"/>
</dbReference>
<dbReference type="GO" id="GO:0005886">
    <property type="term" value="C:plasma membrane"/>
    <property type="evidence" value="ECO:0007669"/>
    <property type="project" value="UniProtKB-SubCell"/>
</dbReference>
<dbReference type="EMBL" id="AP018738">
    <property type="protein sequence ID" value="BBE51594.1"/>
    <property type="molecule type" value="Genomic_DNA"/>
</dbReference>
<evidence type="ECO:0000256" key="6">
    <source>
        <dbReference type="ARBA" id="ARBA00022741"/>
    </source>
</evidence>
<keyword evidence="18" id="KW-1185">Reference proteome</keyword>
<evidence type="ECO:0000256" key="10">
    <source>
        <dbReference type="ARBA" id="ARBA00023134"/>
    </source>
</evidence>
<gene>
    <name evidence="17" type="ORF">OYT1_ch2069</name>
</gene>
<feature type="transmembrane region" description="Helical" evidence="15">
    <location>
        <begin position="216"/>
        <end position="237"/>
    </location>
</feature>
<dbReference type="PRINTS" id="PR00326">
    <property type="entry name" value="GTP1OBG"/>
</dbReference>
<feature type="binding site" evidence="13">
    <location>
        <begin position="54"/>
        <end position="57"/>
    </location>
    <ligand>
        <name>GTP</name>
        <dbReference type="ChEBI" id="CHEBI:37565"/>
        <label>1</label>
    </ligand>
</feature>
<keyword evidence="11 15" id="KW-0472">Membrane</keyword>
<feature type="binding site" evidence="14">
    <location>
        <position position="22"/>
    </location>
    <ligand>
        <name>Mg(2+)</name>
        <dbReference type="ChEBI" id="CHEBI:18420"/>
        <label>1</label>
    </ligand>
</feature>
<dbReference type="Pfam" id="PF07664">
    <property type="entry name" value="FeoB_C"/>
    <property type="match status" value="1"/>
</dbReference>
<name>A0A2Z6GE83_9PROT</name>
<evidence type="ECO:0000256" key="11">
    <source>
        <dbReference type="ARBA" id="ARBA00023136"/>
    </source>
</evidence>
<comment type="subcellular location">
    <subcellularLocation>
        <location evidence="15">Cell inner membrane</location>
        <topology evidence="15">Multi-pass membrane protein</topology>
    </subcellularLocation>
    <subcellularLocation>
        <location evidence="1">Cell membrane</location>
        <topology evidence="1">Multi-pass membrane protein</topology>
    </subcellularLocation>
</comment>
<dbReference type="SUPFAM" id="SSF52540">
    <property type="entry name" value="P-loop containing nucleoside triphosphate hydrolases"/>
    <property type="match status" value="1"/>
</dbReference>
<dbReference type="CDD" id="cd01879">
    <property type="entry name" value="FeoB"/>
    <property type="match status" value="1"/>
</dbReference>
<dbReference type="InterPro" id="IPR011640">
    <property type="entry name" value="Fe2_transport_prot_B_C"/>
</dbReference>
<reference evidence="17 18" key="1">
    <citation type="submission" date="2018-06" db="EMBL/GenBank/DDBJ databases">
        <title>OYT1 Genome Sequencing.</title>
        <authorList>
            <person name="Kato S."/>
            <person name="Itoh T."/>
            <person name="Ohkuma M."/>
        </authorList>
    </citation>
    <scope>NUCLEOTIDE SEQUENCE [LARGE SCALE GENOMIC DNA]</scope>
    <source>
        <strain evidence="17 18">OYT1</strain>
    </source>
</reference>
<evidence type="ECO:0000256" key="8">
    <source>
        <dbReference type="ARBA" id="ARBA00023004"/>
    </source>
</evidence>
<comment type="similarity">
    <text evidence="15">Belongs to the TRAFAC class TrmE-Era-EngA-EngB-Septin-like GTPase superfamily. FeoB GTPase (TC 9.A.8) family.</text>
</comment>
<dbReference type="NCBIfam" id="TIGR00437">
    <property type="entry name" value="feoB"/>
    <property type="match status" value="1"/>
</dbReference>
<comment type="function">
    <text evidence="15">Probable transporter of a GTP-driven Fe(2+) uptake system.</text>
</comment>
<sequence>MKRVALLGMPNTGKSTLFNRITGGSARVGNWPGITVDLLSGKILLGGEMVEFIDLPGIYDMHGYSDDEQVVRHFLHDNVPDLVVVVLNATQIERQLSLLLQLRNLDLNLIVLLNMADEARKLGITIDRRTMSRMLELPIHLVSAKFGRGVPEALEAISRTLRYPTPGMAEDLRAQLENDDHIETEMARVLSQSVQIPVRLSDSNTDRLDKLMLHPLLGLPVFFFIMFLLFKCIFLLGQPLQSQVASIFTAIREMALEPLLISVLPPTLHGFLLDGVYNGVATVASFVPVIVLFFLFMAVIEDTGYLSRAAFLMDALMAKMGLDGRSFVMLLMGFGCNVPALMGTRVIRSRGQRLLSMLVIPFSLCSARLQVFVFISAAMFSPDHAPLVLFSLYLSSFAAALLTALIFKRKFSSEEPFVLELPPYRFPTIRQLWLRGWHEISHFLRRASLFIIAGVVLAWALTNFPRNAVPGSLDTWAGIIGSELTPMFAPLGIPPELTIALILGFIAKEIVIGSLAVIYGHHALDALSTTLAHQLDWVQAYSFMLFTLIYTPCLSTIATLRSESKNNGFTLLALAWSLWLAWLISFLFYQGARALGY</sequence>
<dbReference type="InterPro" id="IPR003373">
    <property type="entry name" value="Fe2_transport_prot-B"/>
</dbReference>
<feature type="binding site" evidence="14">
    <location>
        <position position="19"/>
    </location>
    <ligand>
        <name>Mg(2+)</name>
        <dbReference type="ChEBI" id="CHEBI:18420"/>
        <label>2</label>
    </ligand>
</feature>
<evidence type="ECO:0000256" key="7">
    <source>
        <dbReference type="ARBA" id="ARBA00022989"/>
    </source>
</evidence>
<proteinExistence type="inferred from homology"/>
<feature type="binding site" evidence="14">
    <location>
        <position position="23"/>
    </location>
    <ligand>
        <name>Mg(2+)</name>
        <dbReference type="ChEBI" id="CHEBI:18420"/>
        <label>2</label>
    </ligand>
</feature>
<evidence type="ECO:0000256" key="14">
    <source>
        <dbReference type="PIRSR" id="PIRSR603373-2"/>
    </source>
</evidence>
<dbReference type="InterPro" id="IPR050860">
    <property type="entry name" value="FeoB_GTPase"/>
</dbReference>
<protein>
    <recommendedName>
        <fullName evidence="12 15">Ferrous iron transport protein B</fullName>
    </recommendedName>
</protein>
<feature type="binding site" evidence="13">
    <location>
        <begin position="33"/>
        <end position="37"/>
    </location>
    <ligand>
        <name>GTP</name>
        <dbReference type="ChEBI" id="CHEBI:37565"/>
        <label>1</label>
    </ligand>
</feature>
<keyword evidence="8 15" id="KW-0408">Iron</keyword>
<dbReference type="PANTHER" id="PTHR43185">
    <property type="entry name" value="FERROUS IRON TRANSPORT PROTEIN B"/>
    <property type="match status" value="1"/>
</dbReference>
<dbReference type="InterPro" id="IPR011642">
    <property type="entry name" value="Gate_dom"/>
</dbReference>
<keyword evidence="5 15" id="KW-0812">Transmembrane</keyword>
<evidence type="ECO:0000256" key="15">
    <source>
        <dbReference type="RuleBase" id="RU362098"/>
    </source>
</evidence>
<feature type="transmembrane region" description="Helical" evidence="15">
    <location>
        <begin position="540"/>
        <end position="560"/>
    </location>
</feature>
<feature type="domain" description="FeoB-type G" evidence="16">
    <location>
        <begin position="1"/>
        <end position="163"/>
    </location>
</feature>
<keyword evidence="7 15" id="KW-1133">Transmembrane helix</keyword>
<organism evidence="17 18">
    <name type="scientific">Ferriphaselus amnicola</name>
    <dbReference type="NCBI Taxonomy" id="1188319"/>
    <lineage>
        <taxon>Bacteria</taxon>
        <taxon>Pseudomonadati</taxon>
        <taxon>Pseudomonadota</taxon>
        <taxon>Betaproteobacteria</taxon>
        <taxon>Nitrosomonadales</taxon>
        <taxon>Gallionellaceae</taxon>
        <taxon>Ferriphaselus</taxon>
    </lineage>
</organism>
<dbReference type="GO" id="GO:0015093">
    <property type="term" value="F:ferrous iron transmembrane transporter activity"/>
    <property type="evidence" value="ECO:0007669"/>
    <property type="project" value="UniProtKB-UniRule"/>
</dbReference>
<evidence type="ECO:0000256" key="2">
    <source>
        <dbReference type="ARBA" id="ARBA00022448"/>
    </source>
</evidence>
<dbReference type="OrthoDB" id="9809127at2"/>
<keyword evidence="6 13" id="KW-0547">Nucleotide-binding</keyword>
<feature type="transmembrane region" description="Helical" evidence="15">
    <location>
        <begin position="500"/>
        <end position="520"/>
    </location>
</feature>
<evidence type="ECO:0000313" key="18">
    <source>
        <dbReference type="Proteomes" id="UP000033070"/>
    </source>
</evidence>
<evidence type="ECO:0000256" key="4">
    <source>
        <dbReference type="ARBA" id="ARBA00022496"/>
    </source>
</evidence>
<dbReference type="Pfam" id="PF02421">
    <property type="entry name" value="FeoB_N"/>
    <property type="match status" value="1"/>
</dbReference>
<dbReference type="Gene3D" id="3.40.50.300">
    <property type="entry name" value="P-loop containing nucleotide triphosphate hydrolases"/>
    <property type="match status" value="1"/>
</dbReference>
<keyword evidence="2 15" id="KW-0813">Transport</keyword>
<evidence type="ECO:0000256" key="3">
    <source>
        <dbReference type="ARBA" id="ARBA00022475"/>
    </source>
</evidence>
<dbReference type="AlphaFoldDB" id="A0A2Z6GE83"/>
<dbReference type="Proteomes" id="UP000033070">
    <property type="component" value="Chromosome"/>
</dbReference>
<feature type="binding site" evidence="13">
    <location>
        <begin position="114"/>
        <end position="117"/>
    </location>
    <ligand>
        <name>GTP</name>
        <dbReference type="ChEBI" id="CHEBI:37565"/>
        <label>1</label>
    </ligand>
</feature>
<keyword evidence="9" id="KW-0406">Ion transport</keyword>
<feature type="transmembrane region" description="Helical" evidence="15">
    <location>
        <begin position="276"/>
        <end position="300"/>
    </location>
</feature>
<dbReference type="PANTHER" id="PTHR43185:SF1">
    <property type="entry name" value="FE(2+) TRANSPORTER FEOB"/>
    <property type="match status" value="1"/>
</dbReference>
<dbReference type="PROSITE" id="PS51711">
    <property type="entry name" value="G_FEOB"/>
    <property type="match status" value="1"/>
</dbReference>
<dbReference type="GO" id="GO:0005525">
    <property type="term" value="F:GTP binding"/>
    <property type="evidence" value="ECO:0007669"/>
    <property type="project" value="UniProtKB-KW"/>
</dbReference>
<feature type="transmembrane region" description="Helical" evidence="15">
    <location>
        <begin position="354"/>
        <end position="381"/>
    </location>
</feature>
<dbReference type="KEGG" id="fam:OYT1_ch2069"/>
<feature type="transmembrane region" description="Helical" evidence="15">
    <location>
        <begin position="387"/>
        <end position="407"/>
    </location>
</feature>
<dbReference type="Pfam" id="PF07670">
    <property type="entry name" value="Gate"/>
    <property type="match status" value="2"/>
</dbReference>
<feature type="transmembrane region" description="Helical" evidence="15">
    <location>
        <begin position="443"/>
        <end position="461"/>
    </location>
</feature>
<keyword evidence="14" id="KW-0460">Magnesium</keyword>
<keyword evidence="10 13" id="KW-0342">GTP-binding</keyword>
<evidence type="ECO:0000256" key="12">
    <source>
        <dbReference type="NCBIfam" id="TIGR00437"/>
    </source>
</evidence>
<dbReference type="GO" id="GO:0046872">
    <property type="term" value="F:metal ion binding"/>
    <property type="evidence" value="ECO:0007669"/>
    <property type="project" value="UniProtKB-KW"/>
</dbReference>
<keyword evidence="3" id="KW-1003">Cell membrane</keyword>
<evidence type="ECO:0000313" key="17">
    <source>
        <dbReference type="EMBL" id="BBE51594.1"/>
    </source>
</evidence>
<dbReference type="InterPro" id="IPR027417">
    <property type="entry name" value="P-loop_NTPase"/>
</dbReference>
<evidence type="ECO:0000259" key="16">
    <source>
        <dbReference type="PROSITE" id="PS51711"/>
    </source>
</evidence>
<keyword evidence="14" id="KW-0479">Metal-binding</keyword>
<dbReference type="InterPro" id="IPR006073">
    <property type="entry name" value="GTP-bd"/>
</dbReference>
<evidence type="ECO:0000256" key="9">
    <source>
        <dbReference type="ARBA" id="ARBA00023065"/>
    </source>
</evidence>
<evidence type="ECO:0000256" key="13">
    <source>
        <dbReference type="PIRSR" id="PIRSR603373-1"/>
    </source>
</evidence>
<feature type="binding site" evidence="13">
    <location>
        <begin position="8"/>
        <end position="15"/>
    </location>
    <ligand>
        <name>GTP</name>
        <dbReference type="ChEBI" id="CHEBI:37565"/>
        <label>1</label>
    </ligand>
</feature>